<dbReference type="KEGG" id="aev:EI546_03275"/>
<dbReference type="EMBL" id="CP034951">
    <property type="protein sequence ID" value="QAA80808.1"/>
    <property type="molecule type" value="Genomic_DNA"/>
</dbReference>
<proteinExistence type="predicted"/>
<keyword evidence="2" id="KW-1185">Reference proteome</keyword>
<evidence type="ECO:0000313" key="2">
    <source>
        <dbReference type="Proteomes" id="UP000285517"/>
    </source>
</evidence>
<dbReference type="OrthoDB" id="1340569at2"/>
<dbReference type="AlphaFoldDB" id="A0A410G0K9"/>
<accession>A0A410G0K9</accession>
<sequence>MNKKEDFLFRLNAKESRRDFWQEYYDFCKDLETLDVDILFNFLTPLVERVENDGTFIEFLTGIEKASFTSSDFGNDLYIKILNQDDPKILGLLTKVLSGLYKAEREETVLKIKELIHTGDSSNMIIGLQSIAQFESESLKRDKEFLEFIEDECERFLQNQEFKNIWPSILFVCRNKWDVISNADGLIRRIWSEPDIAIQIELIYLLSYNLDINKEEQFFIEVLDKLASLNIEYNGACNILSYTLGDKTKSHPQIVINFLNKWVAYDKANAKNIHLFEYLVNSIISYDLETYEELITNWLNHDNPNFHIAVFEIMRAKHIRNIPEMKISNKLLEEMTVFDVEYITYKILGYIYDKNTSTSMVYSILESKLNDETTVNFLKQVFVAYIIFNYYGTIEYLRNKRKNAVPHLKGIIDAIIIEGEKHYTAYSELESLKEFFPSEMRLRYIHKIQNKKFNKSFKEIEKNDDSFLKYLKNIQLKAGKSSFSKYMDQYSKQMELANVSSSAELPRGEFIDPIGQKKLRLTWQNHRRQI</sequence>
<evidence type="ECO:0000313" key="1">
    <source>
        <dbReference type="EMBL" id="QAA80808.1"/>
    </source>
</evidence>
<protein>
    <submittedName>
        <fullName evidence="1">Uncharacterized protein</fullName>
    </submittedName>
</protein>
<dbReference type="Proteomes" id="UP000285517">
    <property type="component" value="Chromosome"/>
</dbReference>
<reference evidence="1 2" key="1">
    <citation type="submission" date="2019-01" db="EMBL/GenBank/DDBJ databases">
        <title>Complete genome sequencing of Aequorivita sp. H23M31.</title>
        <authorList>
            <person name="Bae J.-W."/>
        </authorList>
    </citation>
    <scope>NUCLEOTIDE SEQUENCE [LARGE SCALE GENOMIC DNA]</scope>
    <source>
        <strain evidence="1 2">H23M31</strain>
    </source>
</reference>
<dbReference type="RefSeq" id="WP_128249203.1">
    <property type="nucleotide sequence ID" value="NZ_CP034951.1"/>
</dbReference>
<organism evidence="1 2">
    <name type="scientific">Aequorivita ciconiae</name>
    <dbReference type="NCBI Taxonomy" id="2494375"/>
    <lineage>
        <taxon>Bacteria</taxon>
        <taxon>Pseudomonadati</taxon>
        <taxon>Bacteroidota</taxon>
        <taxon>Flavobacteriia</taxon>
        <taxon>Flavobacteriales</taxon>
        <taxon>Flavobacteriaceae</taxon>
        <taxon>Aequorivita</taxon>
    </lineage>
</organism>
<gene>
    <name evidence="1" type="ORF">EI546_03275</name>
</gene>
<name>A0A410G0K9_9FLAO</name>